<gene>
    <name evidence="1" type="ORF">ATI61_11026</name>
</gene>
<dbReference type="Proteomes" id="UP000256345">
    <property type="component" value="Unassembled WGS sequence"/>
</dbReference>
<evidence type="ECO:0008006" key="3">
    <source>
        <dbReference type="Google" id="ProtNLM"/>
    </source>
</evidence>
<dbReference type="RefSeq" id="WP_047859568.1">
    <property type="nucleotide sequence ID" value="NZ_CP011509.1"/>
</dbReference>
<evidence type="ECO:0000313" key="2">
    <source>
        <dbReference type="Proteomes" id="UP000256345"/>
    </source>
</evidence>
<accession>A0ABX9JTU2</accession>
<protein>
    <recommendedName>
        <fullName evidence="3">Lipoprotein</fullName>
    </recommendedName>
</protein>
<reference evidence="1 2" key="1">
    <citation type="submission" date="2018-08" db="EMBL/GenBank/DDBJ databases">
        <title>Genomic Encyclopedia of Archaeal and Bacterial Type Strains, Phase II (KMG-II): from individual species to whole genera.</title>
        <authorList>
            <person name="Goeker M."/>
        </authorList>
    </citation>
    <scope>NUCLEOTIDE SEQUENCE [LARGE SCALE GENOMIC DNA]</scope>
    <source>
        <strain evidence="1 2">DSM 2261</strain>
    </source>
</reference>
<dbReference type="PROSITE" id="PS51257">
    <property type="entry name" value="PROKAR_LIPOPROTEIN"/>
    <property type="match status" value="1"/>
</dbReference>
<name>A0ABX9JTU2_9BACT</name>
<dbReference type="EMBL" id="QUMU01000010">
    <property type="protein sequence ID" value="REG27020.1"/>
    <property type="molecule type" value="Genomic_DNA"/>
</dbReference>
<sequence>MPDTSLKRLVVGAVLALSVGSTGCGAVMSYIQGGPLVRDPNGPTGKIVIDNKSGYTLGAVLLSDCDSSTYGLNRLPSRVGIEDGKTYEFTVSPGCWSIAIGSGTAEVRGKLNVAANLASVYTVN</sequence>
<organism evidence="1 2">
    <name type="scientific">Archangium gephyra</name>
    <dbReference type="NCBI Taxonomy" id="48"/>
    <lineage>
        <taxon>Bacteria</taxon>
        <taxon>Pseudomonadati</taxon>
        <taxon>Myxococcota</taxon>
        <taxon>Myxococcia</taxon>
        <taxon>Myxococcales</taxon>
        <taxon>Cystobacterineae</taxon>
        <taxon>Archangiaceae</taxon>
        <taxon>Archangium</taxon>
    </lineage>
</organism>
<proteinExistence type="predicted"/>
<comment type="caution">
    <text evidence="1">The sequence shown here is derived from an EMBL/GenBank/DDBJ whole genome shotgun (WGS) entry which is preliminary data.</text>
</comment>
<keyword evidence="2" id="KW-1185">Reference proteome</keyword>
<evidence type="ECO:0000313" key="1">
    <source>
        <dbReference type="EMBL" id="REG27020.1"/>
    </source>
</evidence>